<comment type="caution">
    <text evidence="2">The sequence shown here is derived from an EMBL/GenBank/DDBJ whole genome shotgun (WGS) entry which is preliminary data.</text>
</comment>
<sequence length="447" mass="48967">MKGFVTKLLVVGVVGVLLMIAGMMLNSVVRDRLFNRQQARESVTESMADAQRIAGASLVIPYVEQYQDVETDPVTRNLRTVTRRVDHQLEVLPERTDFKGDMVTDPRYRGLFRVNGYVLGAAMNGDFDVPPLDKLTRNKTDSQIKLGTARLVVGISDPRGLRRLEMKLDGTPYAVEAGTGEGRQRQGAQALIENSAALFGRKLRFEMNIDLVGTDSLQLVPLGRESTARISSPWPHPSFGGRFLPVDKQISERGFSANWRVSALATTARSTWKNLNETPDAFSVSLIDPVDIYVLADRASKYASLFVAITLGGFLLFELLRSLRLHALHYLLVGAALLIFFLLLLGLSERLGFALAYAAASTACVLLISIYAMPLLRSVWLAAGFGAGLAALYGALYMILISEQNALLMGSLLLFGLLAAVMLGTRKVDWHALLAERAVPDVLPAED</sequence>
<dbReference type="PANTHER" id="PTHR30092">
    <property type="entry name" value="INNER MEMBRANE PROTEIN CRED"/>
    <property type="match status" value="1"/>
</dbReference>
<dbReference type="EMBL" id="BAABLD010000008">
    <property type="protein sequence ID" value="GAA5166191.1"/>
    <property type="molecule type" value="Genomic_DNA"/>
</dbReference>
<gene>
    <name evidence="2" type="primary">creD</name>
    <name evidence="2" type="ORF">GCM10025770_22920</name>
</gene>
<feature type="transmembrane region" description="Helical" evidence="1">
    <location>
        <begin position="406"/>
        <end position="424"/>
    </location>
</feature>
<dbReference type="PIRSF" id="PIRSF004548">
    <property type="entry name" value="CreD"/>
    <property type="match status" value="1"/>
</dbReference>
<dbReference type="PANTHER" id="PTHR30092:SF0">
    <property type="entry name" value="INNER MEMBRANE PROTEIN CRED"/>
    <property type="match status" value="1"/>
</dbReference>
<evidence type="ECO:0000313" key="2">
    <source>
        <dbReference type="EMBL" id="GAA5166191.1"/>
    </source>
</evidence>
<dbReference type="Proteomes" id="UP001500547">
    <property type="component" value="Unassembled WGS sequence"/>
</dbReference>
<feature type="transmembrane region" description="Helical" evidence="1">
    <location>
        <begin position="327"/>
        <end position="347"/>
    </location>
</feature>
<dbReference type="RefSeq" id="WP_345533093.1">
    <property type="nucleotide sequence ID" value="NZ_BAABLD010000008.1"/>
</dbReference>
<keyword evidence="3" id="KW-1185">Reference proteome</keyword>
<keyword evidence="1" id="KW-0472">Membrane</keyword>
<keyword evidence="1" id="KW-0812">Transmembrane</keyword>
<feature type="transmembrane region" description="Helical" evidence="1">
    <location>
        <begin position="302"/>
        <end position="320"/>
    </location>
</feature>
<reference evidence="3" key="1">
    <citation type="journal article" date="2019" name="Int. J. Syst. Evol. Microbiol.">
        <title>The Global Catalogue of Microorganisms (GCM) 10K type strain sequencing project: providing services to taxonomists for standard genome sequencing and annotation.</title>
        <authorList>
            <consortium name="The Broad Institute Genomics Platform"/>
            <consortium name="The Broad Institute Genome Sequencing Center for Infectious Disease"/>
            <person name="Wu L."/>
            <person name="Ma J."/>
        </authorList>
    </citation>
    <scope>NUCLEOTIDE SEQUENCE [LARGE SCALE GENOMIC DNA]</scope>
    <source>
        <strain evidence="3">JCM 18715</strain>
    </source>
</reference>
<name>A0ABP9QRP6_9RHOO</name>
<feature type="transmembrane region" description="Helical" evidence="1">
    <location>
        <begin position="379"/>
        <end position="400"/>
    </location>
</feature>
<protein>
    <submittedName>
        <fullName evidence="2">Cell envelope integrity protein CreD</fullName>
    </submittedName>
</protein>
<proteinExistence type="predicted"/>
<dbReference type="InterPro" id="IPR010364">
    <property type="entry name" value="Uncharacterised_IM_CreD"/>
</dbReference>
<evidence type="ECO:0000256" key="1">
    <source>
        <dbReference type="SAM" id="Phobius"/>
    </source>
</evidence>
<evidence type="ECO:0000313" key="3">
    <source>
        <dbReference type="Proteomes" id="UP001500547"/>
    </source>
</evidence>
<organism evidence="2 3">
    <name type="scientific">Viridibacterium curvum</name>
    <dbReference type="NCBI Taxonomy" id="1101404"/>
    <lineage>
        <taxon>Bacteria</taxon>
        <taxon>Pseudomonadati</taxon>
        <taxon>Pseudomonadota</taxon>
        <taxon>Betaproteobacteria</taxon>
        <taxon>Rhodocyclales</taxon>
        <taxon>Rhodocyclaceae</taxon>
        <taxon>Viridibacterium</taxon>
    </lineage>
</organism>
<dbReference type="NCBIfam" id="NF008712">
    <property type="entry name" value="PRK11715.1-1"/>
    <property type="match status" value="1"/>
</dbReference>
<accession>A0ABP9QRP6</accession>
<keyword evidence="1" id="KW-1133">Transmembrane helix</keyword>
<dbReference type="Pfam" id="PF06123">
    <property type="entry name" value="CreD"/>
    <property type="match status" value="1"/>
</dbReference>
<feature type="transmembrane region" description="Helical" evidence="1">
    <location>
        <begin position="353"/>
        <end position="372"/>
    </location>
</feature>